<evidence type="ECO:0000313" key="5">
    <source>
        <dbReference type="Proteomes" id="UP000823904"/>
    </source>
</evidence>
<dbReference type="SUPFAM" id="SSF46689">
    <property type="entry name" value="Homeodomain-like"/>
    <property type="match status" value="1"/>
</dbReference>
<protein>
    <submittedName>
        <fullName evidence="4">TetR family transcriptional regulator C-terminal domain-containing protein</fullName>
    </submittedName>
</protein>
<accession>A0A9D2T9J5</accession>
<dbReference type="PROSITE" id="PS50977">
    <property type="entry name" value="HTH_TETR_2"/>
    <property type="match status" value="1"/>
</dbReference>
<dbReference type="Pfam" id="PF14278">
    <property type="entry name" value="TetR_C_8"/>
    <property type="match status" value="1"/>
</dbReference>
<dbReference type="GO" id="GO:0003677">
    <property type="term" value="F:DNA binding"/>
    <property type="evidence" value="ECO:0007669"/>
    <property type="project" value="UniProtKB-UniRule"/>
</dbReference>
<dbReference type="Gene3D" id="1.10.357.10">
    <property type="entry name" value="Tetracycline Repressor, domain 2"/>
    <property type="match status" value="1"/>
</dbReference>
<proteinExistence type="predicted"/>
<dbReference type="PANTHER" id="PTHR43479">
    <property type="entry name" value="ACREF/ENVCD OPERON REPRESSOR-RELATED"/>
    <property type="match status" value="1"/>
</dbReference>
<dbReference type="PANTHER" id="PTHR43479:SF7">
    <property type="entry name" value="TETR-FAMILY TRANSCRIPTIONAL REGULATOR"/>
    <property type="match status" value="1"/>
</dbReference>
<dbReference type="Proteomes" id="UP000823904">
    <property type="component" value="Unassembled WGS sequence"/>
</dbReference>
<dbReference type="InterPro" id="IPR050624">
    <property type="entry name" value="HTH-type_Tx_Regulator"/>
</dbReference>
<feature type="domain" description="HTH tetR-type" evidence="3">
    <location>
        <begin position="11"/>
        <end position="71"/>
    </location>
</feature>
<name>A0A9D2T9J5_9FIRM</name>
<dbReference type="InterPro" id="IPR001647">
    <property type="entry name" value="HTH_TetR"/>
</dbReference>
<evidence type="ECO:0000259" key="3">
    <source>
        <dbReference type="PROSITE" id="PS50977"/>
    </source>
</evidence>
<comment type="caution">
    <text evidence="4">The sequence shown here is derived from an EMBL/GenBank/DDBJ whole genome shotgun (WGS) entry which is preliminary data.</text>
</comment>
<evidence type="ECO:0000313" key="4">
    <source>
        <dbReference type="EMBL" id="HJC50070.1"/>
    </source>
</evidence>
<dbReference type="InterPro" id="IPR009057">
    <property type="entry name" value="Homeodomain-like_sf"/>
</dbReference>
<reference evidence="4" key="2">
    <citation type="submission" date="2021-04" db="EMBL/GenBank/DDBJ databases">
        <authorList>
            <person name="Gilroy R."/>
        </authorList>
    </citation>
    <scope>NUCLEOTIDE SEQUENCE</scope>
    <source>
        <strain evidence="4">ChiSjej3B21-8574</strain>
    </source>
</reference>
<evidence type="ECO:0000256" key="1">
    <source>
        <dbReference type="ARBA" id="ARBA00023125"/>
    </source>
</evidence>
<dbReference type="InterPro" id="IPR039532">
    <property type="entry name" value="TetR_C_Firmicutes"/>
</dbReference>
<gene>
    <name evidence="4" type="ORF">H9754_05745</name>
</gene>
<organism evidence="4 5">
    <name type="scientific">Candidatus Anaerostipes avistercoris</name>
    <dbReference type="NCBI Taxonomy" id="2838462"/>
    <lineage>
        <taxon>Bacteria</taxon>
        <taxon>Bacillati</taxon>
        <taxon>Bacillota</taxon>
        <taxon>Clostridia</taxon>
        <taxon>Lachnospirales</taxon>
        <taxon>Lachnospiraceae</taxon>
        <taxon>Anaerostipes</taxon>
    </lineage>
</organism>
<dbReference type="AlphaFoldDB" id="A0A9D2T9J5"/>
<evidence type="ECO:0000256" key="2">
    <source>
        <dbReference type="PROSITE-ProRule" id="PRU00335"/>
    </source>
</evidence>
<keyword evidence="1 2" id="KW-0238">DNA-binding</keyword>
<feature type="DNA-binding region" description="H-T-H motif" evidence="2">
    <location>
        <begin position="34"/>
        <end position="53"/>
    </location>
</feature>
<reference evidence="4" key="1">
    <citation type="journal article" date="2021" name="PeerJ">
        <title>Extensive microbial diversity within the chicken gut microbiome revealed by metagenomics and culture.</title>
        <authorList>
            <person name="Gilroy R."/>
            <person name="Ravi A."/>
            <person name="Getino M."/>
            <person name="Pursley I."/>
            <person name="Horton D.L."/>
            <person name="Alikhan N.F."/>
            <person name="Baker D."/>
            <person name="Gharbi K."/>
            <person name="Hall N."/>
            <person name="Watson M."/>
            <person name="Adriaenssens E.M."/>
            <person name="Foster-Nyarko E."/>
            <person name="Jarju S."/>
            <person name="Secka A."/>
            <person name="Antonio M."/>
            <person name="Oren A."/>
            <person name="Chaudhuri R.R."/>
            <person name="La Ragione R."/>
            <person name="Hildebrand F."/>
            <person name="Pallen M.J."/>
        </authorList>
    </citation>
    <scope>NUCLEOTIDE SEQUENCE</scope>
    <source>
        <strain evidence="4">ChiSjej3B21-8574</strain>
    </source>
</reference>
<dbReference type="EMBL" id="DWWD01000023">
    <property type="protein sequence ID" value="HJC50070.1"/>
    <property type="molecule type" value="Genomic_DNA"/>
</dbReference>
<sequence length="192" mass="22466">MKKMKTDRRVRRTQNALKTNLLLLMKEQPIQKISVSRLCEKSDINRSTFYTYYSSPMDLLHSIEDEILQRLEETILQYQQENSVPRFMESIVHYISSHQELIRLIFSDNGDPGFLNRLTLMLQEKTIKNWKARFPSCSKESLITLHTFISRGCIGVIESWIRNGFQTSEEEISHILELLSRSAASAVLKNRL</sequence>